<dbReference type="AlphaFoldDB" id="G9X1K5"/>
<name>G9X1K5_9FIRM</name>
<comment type="caution">
    <text evidence="1">The sequence shown here is derived from an EMBL/GenBank/DDBJ whole genome shotgun (WGS) entry which is preliminary data.</text>
</comment>
<protein>
    <submittedName>
        <fullName evidence="1">Uncharacterized protein</fullName>
    </submittedName>
</protein>
<dbReference type="Proteomes" id="UP000006437">
    <property type="component" value="Unassembled WGS sequence"/>
</dbReference>
<dbReference type="EMBL" id="AFZE01000037">
    <property type="protein sequence ID" value="EHL13896.1"/>
    <property type="molecule type" value="Genomic_DNA"/>
</dbReference>
<organism evidence="1 2">
    <name type="scientific">Peptoanaerobacter stomatis</name>
    <dbReference type="NCBI Taxonomy" id="796937"/>
    <lineage>
        <taxon>Bacteria</taxon>
        <taxon>Bacillati</taxon>
        <taxon>Bacillota</taxon>
        <taxon>Clostridia</taxon>
        <taxon>Peptostreptococcales</taxon>
        <taxon>Filifactoraceae</taxon>
        <taxon>Peptoanaerobacter</taxon>
    </lineage>
</organism>
<gene>
    <name evidence="1" type="ORF">HMPREF9629_02240</name>
</gene>
<evidence type="ECO:0000313" key="1">
    <source>
        <dbReference type="EMBL" id="EHL13896.1"/>
    </source>
</evidence>
<proteinExistence type="predicted"/>
<evidence type="ECO:0000313" key="2">
    <source>
        <dbReference type="Proteomes" id="UP000006437"/>
    </source>
</evidence>
<sequence>MKITPTTRNTMSSMISNVRLNSNVNALHSVKEVGMIDTSNNAMSSDASVLAKEYFYDKLVKKDKDPDKNAFSKEEKQNKKSLFKVSEKDRETLDFLNSMFVKFNSSMDNIKKIDIARGQNNFYKIKDVINENSRFLASIGIMTDKLSHFYINEEIFVREIMTYPQKLNRLLDPQTGVIRKICDSFGNMLS</sequence>
<accession>G9X1K5</accession>
<reference evidence="1 2" key="1">
    <citation type="submission" date="2011-08" db="EMBL/GenBank/DDBJ databases">
        <title>The Genome Sequence of Eubacteriaceae bacterium ACC19a.</title>
        <authorList>
            <consortium name="The Broad Institute Genome Sequencing Platform"/>
            <person name="Earl A."/>
            <person name="Ward D."/>
            <person name="Feldgarden M."/>
            <person name="Gevers D."/>
            <person name="Sizova M."/>
            <person name="Hazen A."/>
            <person name="Epstein S."/>
            <person name="Young S.K."/>
            <person name="Zeng Q."/>
            <person name="Gargeya S."/>
            <person name="Fitzgerald M."/>
            <person name="Haas B."/>
            <person name="Abouelleil A."/>
            <person name="Alvarado L."/>
            <person name="Arachchi H.M."/>
            <person name="Berlin A."/>
            <person name="Brown A."/>
            <person name="Chapman S.B."/>
            <person name="Chen Z."/>
            <person name="Dunbar C."/>
            <person name="Freedman E."/>
            <person name="Gearin G."/>
            <person name="Gellesch M."/>
            <person name="Goldberg J."/>
            <person name="Griggs A."/>
            <person name="Gujja S."/>
            <person name="Heiman D."/>
            <person name="Howarth C."/>
            <person name="Larson L."/>
            <person name="Lui A."/>
            <person name="MacDonald P.J.P."/>
            <person name="Montmayeur A."/>
            <person name="Murphy C."/>
            <person name="Neiman D."/>
            <person name="Pearson M."/>
            <person name="Priest M."/>
            <person name="Roberts A."/>
            <person name="Saif S."/>
            <person name="Shea T."/>
            <person name="Shenoy N."/>
            <person name="Sisk P."/>
            <person name="Stolte C."/>
            <person name="Sykes S."/>
            <person name="Wortman J."/>
            <person name="Nusbaum C."/>
            <person name="Birren B."/>
        </authorList>
    </citation>
    <scope>NUCLEOTIDE SEQUENCE [LARGE SCALE GENOMIC DNA]</scope>
    <source>
        <strain evidence="1 2">ACC19a</strain>
    </source>
</reference>
<dbReference type="HOGENOM" id="CLU_1426787_0_0_9"/>
<dbReference type="BioCyc" id="EBAC796937-HMP:GMGH-2270-MONOMER"/>
<dbReference type="RefSeq" id="WP_009526456.1">
    <property type="nucleotide sequence ID" value="NZ_JH414578.1"/>
</dbReference>